<feature type="transmembrane region" description="Helical" evidence="7">
    <location>
        <begin position="143"/>
        <end position="162"/>
    </location>
</feature>
<feature type="transmembrane region" description="Helical" evidence="7">
    <location>
        <begin position="201"/>
        <end position="220"/>
    </location>
</feature>
<reference evidence="8 9" key="1">
    <citation type="submission" date="2015-03" db="EMBL/GenBank/DDBJ databases">
        <title>Draft genome sequence of Elstera litoralis.</title>
        <authorList>
            <person name="Rahalkar M.C."/>
            <person name="Dhakephalkar P.K."/>
            <person name="Pore S.D."/>
            <person name="Arora P."/>
            <person name="Kapse N.G."/>
            <person name="Pandit P.S."/>
        </authorList>
    </citation>
    <scope>NUCLEOTIDE SEQUENCE [LARGE SCALE GENOMIC DNA]</scope>
    <source>
        <strain evidence="8 9">Dia-1</strain>
    </source>
</reference>
<evidence type="ECO:0000256" key="6">
    <source>
        <dbReference type="RuleBase" id="RU003943"/>
    </source>
</evidence>
<feature type="transmembrane region" description="Helical" evidence="7">
    <location>
        <begin position="174"/>
        <end position="195"/>
    </location>
</feature>
<evidence type="ECO:0000256" key="2">
    <source>
        <dbReference type="ARBA" id="ARBA00008034"/>
    </source>
</evidence>
<protein>
    <submittedName>
        <fullName evidence="8">Zinc ABC transporter permease</fullName>
    </submittedName>
</protein>
<sequence>MLDSLWAIFIAPFAEFAFMRRALVACIALSLGCGPMGTLLILRRMALVGDAMSHAVLPGAAIGFLISGLSLWAMGLGGFIAGLAVALLAGLVARVTSLREDASFAAFYLMSLAAGVMIVSTRGSNVDLIHVLFGTILAVDSPSLLLVAGITSVTLVTLAVIYRPLVIECLDPGFFRALGAPGAFYHLSFLVLVVLNLVAGFQALGTLMAVGMMMLPAASARFWAQQLWSLSAVAAGIGMLSGYGGLILSYHLDLPSGPAIILTAGGLYLLSLLLGTRQGLLRRWLPERHLTA</sequence>
<keyword evidence="3 6" id="KW-0812">Transmembrane</keyword>
<gene>
    <name evidence="8" type="ORF">VZ95_14085</name>
</gene>
<dbReference type="Gene3D" id="1.10.3470.10">
    <property type="entry name" value="ABC transporter involved in vitamin B12 uptake, BtuC"/>
    <property type="match status" value="1"/>
</dbReference>
<feature type="transmembrane region" description="Helical" evidence="7">
    <location>
        <begin position="105"/>
        <end position="123"/>
    </location>
</feature>
<dbReference type="AlphaFoldDB" id="A0A0F3IQL0"/>
<comment type="similarity">
    <text evidence="2 6">Belongs to the ABC-3 integral membrane protein family.</text>
</comment>
<keyword evidence="9" id="KW-1185">Reference proteome</keyword>
<feature type="transmembrane region" description="Helical" evidence="7">
    <location>
        <begin position="256"/>
        <end position="275"/>
    </location>
</feature>
<dbReference type="GO" id="GO:0010043">
    <property type="term" value="P:response to zinc ion"/>
    <property type="evidence" value="ECO:0007669"/>
    <property type="project" value="TreeGrafter"/>
</dbReference>
<evidence type="ECO:0000313" key="9">
    <source>
        <dbReference type="Proteomes" id="UP000033774"/>
    </source>
</evidence>
<evidence type="ECO:0000256" key="4">
    <source>
        <dbReference type="ARBA" id="ARBA00022989"/>
    </source>
</evidence>
<dbReference type="SUPFAM" id="SSF81345">
    <property type="entry name" value="ABC transporter involved in vitamin B12 uptake, BtuC"/>
    <property type="match status" value="1"/>
</dbReference>
<dbReference type="Proteomes" id="UP000033774">
    <property type="component" value="Unassembled WGS sequence"/>
</dbReference>
<dbReference type="InterPro" id="IPR001626">
    <property type="entry name" value="ABC_TroCD"/>
</dbReference>
<dbReference type="PANTHER" id="PTHR30477">
    <property type="entry name" value="ABC-TRANSPORTER METAL-BINDING PROTEIN"/>
    <property type="match status" value="1"/>
</dbReference>
<dbReference type="InterPro" id="IPR037294">
    <property type="entry name" value="ABC_BtuC-like"/>
</dbReference>
<feature type="transmembrane region" description="Helical" evidence="7">
    <location>
        <begin position="6"/>
        <end position="33"/>
    </location>
</feature>
<feature type="transmembrane region" description="Helical" evidence="7">
    <location>
        <begin position="72"/>
        <end position="93"/>
    </location>
</feature>
<organism evidence="8 9">
    <name type="scientific">Elstera litoralis</name>
    <dbReference type="NCBI Taxonomy" id="552518"/>
    <lineage>
        <taxon>Bacteria</taxon>
        <taxon>Pseudomonadati</taxon>
        <taxon>Pseudomonadota</taxon>
        <taxon>Alphaproteobacteria</taxon>
        <taxon>Rhodospirillales</taxon>
        <taxon>Rhodospirillaceae</taxon>
        <taxon>Elstera</taxon>
    </lineage>
</organism>
<dbReference type="PANTHER" id="PTHR30477:SF13">
    <property type="entry name" value="IRON TRANSPORT SYSTEM MEMBRANE PROTEIN HI_0360-RELATED"/>
    <property type="match status" value="1"/>
</dbReference>
<comment type="caution">
    <text evidence="8">The sequence shown here is derived from an EMBL/GenBank/DDBJ whole genome shotgun (WGS) entry which is preliminary data.</text>
</comment>
<dbReference type="EMBL" id="LAJY01000384">
    <property type="protein sequence ID" value="KJV09016.1"/>
    <property type="molecule type" value="Genomic_DNA"/>
</dbReference>
<evidence type="ECO:0000256" key="3">
    <source>
        <dbReference type="ARBA" id="ARBA00022692"/>
    </source>
</evidence>
<proteinExistence type="inferred from homology"/>
<dbReference type="Pfam" id="PF00950">
    <property type="entry name" value="ABC-3"/>
    <property type="match status" value="1"/>
</dbReference>
<evidence type="ECO:0000256" key="5">
    <source>
        <dbReference type="ARBA" id="ARBA00023136"/>
    </source>
</evidence>
<keyword evidence="6" id="KW-0813">Transport</keyword>
<feature type="transmembrane region" description="Helical" evidence="7">
    <location>
        <begin position="45"/>
        <end position="66"/>
    </location>
</feature>
<evidence type="ECO:0000256" key="7">
    <source>
        <dbReference type="SAM" id="Phobius"/>
    </source>
</evidence>
<dbReference type="OrthoDB" id="9804300at2"/>
<dbReference type="GO" id="GO:0055085">
    <property type="term" value="P:transmembrane transport"/>
    <property type="evidence" value="ECO:0007669"/>
    <property type="project" value="InterPro"/>
</dbReference>
<keyword evidence="5 7" id="KW-0472">Membrane</keyword>
<comment type="subcellular location">
    <subcellularLocation>
        <location evidence="6">Cell membrane</location>
        <topology evidence="6">Multi-pass membrane protein</topology>
    </subcellularLocation>
    <subcellularLocation>
        <location evidence="1">Membrane</location>
        <topology evidence="1">Multi-pass membrane protein</topology>
    </subcellularLocation>
</comment>
<dbReference type="PATRIC" id="fig|552518.3.peg.2556"/>
<keyword evidence="4 7" id="KW-1133">Transmembrane helix</keyword>
<dbReference type="RefSeq" id="WP_045776424.1">
    <property type="nucleotide sequence ID" value="NZ_LAJY01000384.1"/>
</dbReference>
<evidence type="ECO:0000256" key="1">
    <source>
        <dbReference type="ARBA" id="ARBA00004141"/>
    </source>
</evidence>
<name>A0A0F3IQL0_9PROT</name>
<feature type="transmembrane region" description="Helical" evidence="7">
    <location>
        <begin position="227"/>
        <end position="250"/>
    </location>
</feature>
<evidence type="ECO:0000313" key="8">
    <source>
        <dbReference type="EMBL" id="KJV09016.1"/>
    </source>
</evidence>
<accession>A0A0F3IQL0</accession>
<dbReference type="GO" id="GO:0043190">
    <property type="term" value="C:ATP-binding cassette (ABC) transporter complex"/>
    <property type="evidence" value="ECO:0007669"/>
    <property type="project" value="InterPro"/>
</dbReference>